<dbReference type="EMBL" id="CPZF01000001">
    <property type="protein sequence ID" value="CNF11956.1"/>
    <property type="molecule type" value="Genomic_DNA"/>
</dbReference>
<sequence>MVNATAKLQIWRAYGIPILALIKSLKLSGTKINITDQITTVTINCSDDFSIKDLANIVRLDNI</sequence>
<dbReference type="Proteomes" id="UP000041356">
    <property type="component" value="Unassembled WGS sequence"/>
</dbReference>
<reference evidence="1 2" key="1">
    <citation type="submission" date="2015-03" db="EMBL/GenBank/DDBJ databases">
        <authorList>
            <consortium name="Pathogen Informatics"/>
            <person name="Murphy D."/>
        </authorList>
    </citation>
    <scope>NUCLEOTIDE SEQUENCE [LARGE SCALE GENOMIC DNA]</scope>
    <source>
        <strain evidence="1 2">IP27818</strain>
    </source>
</reference>
<evidence type="ECO:0000313" key="1">
    <source>
        <dbReference type="EMBL" id="CNF11956.1"/>
    </source>
</evidence>
<gene>
    <name evidence="1" type="ORF">ERS137939_00791</name>
</gene>
<comment type="caution">
    <text evidence="1">The sequence shown here is derived from an EMBL/GenBank/DDBJ whole genome shotgun (WGS) entry which is preliminary data.</text>
</comment>
<organism evidence="1 2">
    <name type="scientific">Yersinia enterocolitica</name>
    <dbReference type="NCBI Taxonomy" id="630"/>
    <lineage>
        <taxon>Bacteria</taxon>
        <taxon>Pseudomonadati</taxon>
        <taxon>Pseudomonadota</taxon>
        <taxon>Gammaproteobacteria</taxon>
        <taxon>Enterobacterales</taxon>
        <taxon>Yersiniaceae</taxon>
        <taxon>Yersinia</taxon>
    </lineage>
</organism>
<evidence type="ECO:0000313" key="2">
    <source>
        <dbReference type="Proteomes" id="UP000041356"/>
    </source>
</evidence>
<protein>
    <submittedName>
        <fullName evidence="1">Uncharacterized protein</fullName>
    </submittedName>
</protein>
<dbReference type="AlphaFoldDB" id="A0A9P1PT34"/>
<accession>A0A9P1PT34</accession>
<name>A0A9P1PT34_YEREN</name>
<proteinExistence type="predicted"/>